<keyword evidence="2" id="KW-1185">Reference proteome</keyword>
<sequence length="537" mass="58841">MVPPQVMQWVKRNYPRPQVDPEWLDGCWSWIESELKLHPAKDMEAILYNVDSQLLQSDLSDSMLEGTGLPPNISELDDVALHGPPVLVEIVAITEIGHSAFSLQSTRQARLERADLAGLAEEEENEDEDGAVPNYPRSMLKFHLSDGSTVLEAIEYRRIPEIQLGVTPLGYKLQLKDVLIRRGIAFLEPSKITLKGFQTEDRQSMQDADFVRGLKERLGVADTADGNDDGHQAAPPQNLPPPPSPAHNQPPVSTGPPPRPTPPSRQPPRSPLQELHKPPEPSVAGPSGTLHEDDEDLPRRRKVPVSKCPQTLQSSETPAGPSLGVSSRYFTADPGVGKGKRREVPLSRELRLSPHRHGPVIVPDSEDEDEIHSPLHRPPVFRGKDAPPLVVHPDPDTGISAGNQSPHSSDYDFDFDVTNEDFLTQVDKAEREALSGTAGTSQSTLVASTSAHASKRETSVASTNSLGGGGSVPPRAGSSTQRRRRAERPQPLINLGSITIDDDEPDEKENVPVPTRHVRRRMSPWQPDPEAIIEISD</sequence>
<proteinExistence type="predicted"/>
<reference evidence="1" key="1">
    <citation type="journal article" date="2021" name="Environ. Microbiol.">
        <title>Gene family expansions and transcriptome signatures uncover fungal adaptations to wood decay.</title>
        <authorList>
            <person name="Hage H."/>
            <person name="Miyauchi S."/>
            <person name="Viragh M."/>
            <person name="Drula E."/>
            <person name="Min B."/>
            <person name="Chaduli D."/>
            <person name="Navarro D."/>
            <person name="Favel A."/>
            <person name="Norest M."/>
            <person name="Lesage-Meessen L."/>
            <person name="Balint B."/>
            <person name="Merenyi Z."/>
            <person name="de Eugenio L."/>
            <person name="Morin E."/>
            <person name="Martinez A.T."/>
            <person name="Baldrian P."/>
            <person name="Stursova M."/>
            <person name="Martinez M.J."/>
            <person name="Novotny C."/>
            <person name="Magnuson J.K."/>
            <person name="Spatafora J.W."/>
            <person name="Maurice S."/>
            <person name="Pangilinan J."/>
            <person name="Andreopoulos W."/>
            <person name="LaButti K."/>
            <person name="Hundley H."/>
            <person name="Na H."/>
            <person name="Kuo A."/>
            <person name="Barry K."/>
            <person name="Lipzen A."/>
            <person name="Henrissat B."/>
            <person name="Riley R."/>
            <person name="Ahrendt S."/>
            <person name="Nagy L.G."/>
            <person name="Grigoriev I.V."/>
            <person name="Martin F."/>
            <person name="Rosso M.N."/>
        </authorList>
    </citation>
    <scope>NUCLEOTIDE SEQUENCE</scope>
    <source>
        <strain evidence="1">CBS 384.51</strain>
    </source>
</reference>
<evidence type="ECO:0000313" key="2">
    <source>
        <dbReference type="Proteomes" id="UP001055072"/>
    </source>
</evidence>
<evidence type="ECO:0000313" key="1">
    <source>
        <dbReference type="EMBL" id="KAI0091295.1"/>
    </source>
</evidence>
<comment type="caution">
    <text evidence="1">The sequence shown here is derived from an EMBL/GenBank/DDBJ whole genome shotgun (WGS) entry which is preliminary data.</text>
</comment>
<organism evidence="1 2">
    <name type="scientific">Irpex rosettiformis</name>
    <dbReference type="NCBI Taxonomy" id="378272"/>
    <lineage>
        <taxon>Eukaryota</taxon>
        <taxon>Fungi</taxon>
        <taxon>Dikarya</taxon>
        <taxon>Basidiomycota</taxon>
        <taxon>Agaricomycotina</taxon>
        <taxon>Agaricomycetes</taxon>
        <taxon>Polyporales</taxon>
        <taxon>Irpicaceae</taxon>
        <taxon>Irpex</taxon>
    </lineage>
</organism>
<dbReference type="Proteomes" id="UP001055072">
    <property type="component" value="Unassembled WGS sequence"/>
</dbReference>
<accession>A0ACB8UAL8</accession>
<protein>
    <submittedName>
        <fullName evidence="1">Uncharacterized protein</fullName>
    </submittedName>
</protein>
<name>A0ACB8UAL8_9APHY</name>
<gene>
    <name evidence="1" type="ORF">BDY19DRAFT_696571</name>
</gene>
<dbReference type="EMBL" id="MU274906">
    <property type="protein sequence ID" value="KAI0091295.1"/>
    <property type="molecule type" value="Genomic_DNA"/>
</dbReference>